<evidence type="ECO:0000313" key="8">
    <source>
        <dbReference type="EMBL" id="GME72909.1"/>
    </source>
</evidence>
<dbReference type="Pfam" id="PF00083">
    <property type="entry name" value="Sugar_tr"/>
    <property type="match status" value="2"/>
</dbReference>
<comment type="caution">
    <text evidence="8">The sequence shown here is derived from an EMBL/GenBank/DDBJ whole genome shotgun (WGS) entry which is preliminary data.</text>
</comment>
<dbReference type="InterPro" id="IPR005828">
    <property type="entry name" value="MFS_sugar_transport-like"/>
</dbReference>
<feature type="transmembrane region" description="Helical" evidence="6">
    <location>
        <begin position="131"/>
        <end position="149"/>
    </location>
</feature>
<evidence type="ECO:0000256" key="5">
    <source>
        <dbReference type="SAM" id="MobiDB-lite"/>
    </source>
</evidence>
<evidence type="ECO:0000259" key="7">
    <source>
        <dbReference type="PROSITE" id="PS50850"/>
    </source>
</evidence>
<dbReference type="Proteomes" id="UP001165120">
    <property type="component" value="Unassembled WGS sequence"/>
</dbReference>
<dbReference type="InterPro" id="IPR036259">
    <property type="entry name" value="MFS_trans_sf"/>
</dbReference>
<comment type="subcellular location">
    <subcellularLocation>
        <location evidence="1">Membrane</location>
        <topology evidence="1">Multi-pass membrane protein</topology>
    </subcellularLocation>
</comment>
<evidence type="ECO:0000256" key="6">
    <source>
        <dbReference type="SAM" id="Phobius"/>
    </source>
</evidence>
<feature type="compositionally biased region" description="Polar residues" evidence="5">
    <location>
        <begin position="57"/>
        <end position="72"/>
    </location>
</feature>
<dbReference type="Gene3D" id="1.20.1250.20">
    <property type="entry name" value="MFS general substrate transporter like domains"/>
    <property type="match status" value="1"/>
</dbReference>
<feature type="transmembrane region" description="Helical" evidence="6">
    <location>
        <begin position="226"/>
        <end position="249"/>
    </location>
</feature>
<keyword evidence="2 6" id="KW-0812">Transmembrane</keyword>
<feature type="transmembrane region" description="Helical" evidence="6">
    <location>
        <begin position="442"/>
        <end position="461"/>
    </location>
</feature>
<accession>A0A9W6T0X1</accession>
<proteinExistence type="predicted"/>
<reference evidence="8" key="1">
    <citation type="submission" date="2023-04" db="EMBL/GenBank/DDBJ databases">
        <title>Candida boidinii NBRC 10035.</title>
        <authorList>
            <person name="Ichikawa N."/>
            <person name="Sato H."/>
            <person name="Tonouchi N."/>
        </authorList>
    </citation>
    <scope>NUCLEOTIDE SEQUENCE</scope>
    <source>
        <strain evidence="8">NBRC 10035</strain>
    </source>
</reference>
<feature type="transmembrane region" description="Helical" evidence="6">
    <location>
        <begin position="352"/>
        <end position="371"/>
    </location>
</feature>
<dbReference type="GO" id="GO:0046943">
    <property type="term" value="F:carboxylic acid transmembrane transporter activity"/>
    <property type="evidence" value="ECO:0007669"/>
    <property type="project" value="TreeGrafter"/>
</dbReference>
<dbReference type="InterPro" id="IPR020846">
    <property type="entry name" value="MFS_dom"/>
</dbReference>
<dbReference type="PANTHER" id="PTHR23508:SF10">
    <property type="entry name" value="CARBOXYLIC ACID TRANSPORTER PROTEIN HOMOLOG"/>
    <property type="match status" value="1"/>
</dbReference>
<organism evidence="8 9">
    <name type="scientific">Candida boidinii</name>
    <name type="common">Yeast</name>
    <dbReference type="NCBI Taxonomy" id="5477"/>
    <lineage>
        <taxon>Eukaryota</taxon>
        <taxon>Fungi</taxon>
        <taxon>Dikarya</taxon>
        <taxon>Ascomycota</taxon>
        <taxon>Saccharomycotina</taxon>
        <taxon>Pichiomycetes</taxon>
        <taxon>Pichiales</taxon>
        <taxon>Pichiaceae</taxon>
        <taxon>Ogataea</taxon>
        <taxon>Ogataea/Candida clade</taxon>
    </lineage>
</organism>
<keyword evidence="3 6" id="KW-1133">Transmembrane helix</keyword>
<evidence type="ECO:0000256" key="1">
    <source>
        <dbReference type="ARBA" id="ARBA00004141"/>
    </source>
</evidence>
<dbReference type="GO" id="GO:0005886">
    <property type="term" value="C:plasma membrane"/>
    <property type="evidence" value="ECO:0007669"/>
    <property type="project" value="TreeGrafter"/>
</dbReference>
<feature type="transmembrane region" description="Helical" evidence="6">
    <location>
        <begin position="473"/>
        <end position="493"/>
    </location>
</feature>
<feature type="domain" description="Major facilitator superfamily (MFS) profile" evidence="7">
    <location>
        <begin position="90"/>
        <end position="497"/>
    </location>
</feature>
<keyword evidence="4 6" id="KW-0472">Membrane</keyword>
<dbReference type="PANTHER" id="PTHR23508">
    <property type="entry name" value="CARBOXYLIC ACID TRANSPORTER PROTEIN HOMOLOG"/>
    <property type="match status" value="1"/>
</dbReference>
<feature type="region of interest" description="Disordered" evidence="5">
    <location>
        <begin position="53"/>
        <end position="72"/>
    </location>
</feature>
<protein>
    <submittedName>
        <fullName evidence="8">Unnamed protein product</fullName>
    </submittedName>
</protein>
<evidence type="ECO:0000256" key="2">
    <source>
        <dbReference type="ARBA" id="ARBA00022692"/>
    </source>
</evidence>
<evidence type="ECO:0000313" key="9">
    <source>
        <dbReference type="Proteomes" id="UP001165120"/>
    </source>
</evidence>
<name>A0A9W6T0X1_CANBO</name>
<feature type="transmembrane region" description="Helical" evidence="6">
    <location>
        <begin position="312"/>
        <end position="332"/>
    </location>
</feature>
<feature type="transmembrane region" description="Helical" evidence="6">
    <location>
        <begin position="378"/>
        <end position="401"/>
    </location>
</feature>
<feature type="transmembrane region" description="Helical" evidence="6">
    <location>
        <begin position="156"/>
        <end position="173"/>
    </location>
</feature>
<dbReference type="PROSITE" id="PS50850">
    <property type="entry name" value="MFS"/>
    <property type="match status" value="1"/>
</dbReference>
<gene>
    <name evidence="8" type="ORF">Cboi02_000380700</name>
</gene>
<dbReference type="EMBL" id="BSXN01001398">
    <property type="protein sequence ID" value="GME72909.1"/>
    <property type="molecule type" value="Genomic_DNA"/>
</dbReference>
<evidence type="ECO:0000256" key="4">
    <source>
        <dbReference type="ARBA" id="ARBA00023136"/>
    </source>
</evidence>
<feature type="transmembrane region" description="Helical" evidence="6">
    <location>
        <begin position="89"/>
        <end position="111"/>
    </location>
</feature>
<dbReference type="SUPFAM" id="SSF103473">
    <property type="entry name" value="MFS general substrate transporter"/>
    <property type="match status" value="1"/>
</dbReference>
<feature type="transmembrane region" description="Helical" evidence="6">
    <location>
        <begin position="185"/>
        <end position="214"/>
    </location>
</feature>
<keyword evidence="9" id="KW-1185">Reference proteome</keyword>
<evidence type="ECO:0000256" key="3">
    <source>
        <dbReference type="ARBA" id="ARBA00022989"/>
    </source>
</evidence>
<sequence>MLVHALVKKVQKSKSKRENRAKTKRQNDVNYLELQAIPASYKQETVETFVNEEANSERQPQQGEASPQDGSSFQYDIESKSVVSSRDRCIMVMCAISLLSFSFITGMMSMVSLTFNLKYPFIFDSTINKRIINSILIGELIGMLFLGLISRFIDKLTMSIVSSGISFVGTAIATASQGSTTHKMFWMMSICLGVAGFGLGGQMVSAATLLIKAVNNYKTSKKRARVFILCSNLPLISGLFISCLVYFVTWRATGQGQHLATSWRVVFGIGAVFPVITLISSLIMKFTFKGYEGTRPQWVPLRTTTIYYRKRLLATSCSWFIYGFIYFPTVPYLGFITQTVLQATSVDSTSQWSLLMSALAIPGVFLGSRLVKWTTQRALLLFGFAVYFVLGLVLGCGYTPIVKIIPLFMIFYGLFKSLGNAGPGNMTILYSCELYADCIRGLFFAISAASGTVGSIVGFNVYQPIIKNIGIRWFYIISALISIIGFVSGFLFLPKVSEDDIDNENLVFEEYLKSIQN</sequence>
<dbReference type="AlphaFoldDB" id="A0A9W6T0X1"/>
<feature type="transmembrane region" description="Helical" evidence="6">
    <location>
        <begin position="261"/>
        <end position="283"/>
    </location>
</feature>